<reference evidence="2" key="1">
    <citation type="journal article" date="2022" name="bioRxiv">
        <title>Sequencing and chromosome-scale assembly of the giantPleurodeles waltlgenome.</title>
        <authorList>
            <person name="Brown T."/>
            <person name="Elewa A."/>
            <person name="Iarovenko S."/>
            <person name="Subramanian E."/>
            <person name="Araus A.J."/>
            <person name="Petzold A."/>
            <person name="Susuki M."/>
            <person name="Suzuki K.-i.T."/>
            <person name="Hayashi T."/>
            <person name="Toyoda A."/>
            <person name="Oliveira C."/>
            <person name="Osipova E."/>
            <person name="Leigh N.D."/>
            <person name="Simon A."/>
            <person name="Yun M.H."/>
        </authorList>
    </citation>
    <scope>NUCLEOTIDE SEQUENCE</scope>
    <source>
        <strain evidence="2">20211129_DDA</strain>
        <tissue evidence="2">Liver</tissue>
    </source>
</reference>
<protein>
    <submittedName>
        <fullName evidence="2">Uncharacterized protein</fullName>
    </submittedName>
</protein>
<evidence type="ECO:0000313" key="2">
    <source>
        <dbReference type="EMBL" id="KAJ1104400.1"/>
    </source>
</evidence>
<comment type="caution">
    <text evidence="2">The sequence shown here is derived from an EMBL/GenBank/DDBJ whole genome shotgun (WGS) entry which is preliminary data.</text>
</comment>
<dbReference type="EMBL" id="JANPWB010000013">
    <property type="protein sequence ID" value="KAJ1104400.1"/>
    <property type="molecule type" value="Genomic_DNA"/>
</dbReference>
<keyword evidence="3" id="KW-1185">Reference proteome</keyword>
<dbReference type="AlphaFoldDB" id="A0AAV7MKU7"/>
<proteinExistence type="predicted"/>
<sequence length="71" mass="7348">MTATPPRSQALQEMREAVHAAASLGGGGTGSPHHSETHSDQQSMSGSTYCLSHDATESLPKITPGTSDEIL</sequence>
<organism evidence="2 3">
    <name type="scientific">Pleurodeles waltl</name>
    <name type="common">Iberian ribbed newt</name>
    <dbReference type="NCBI Taxonomy" id="8319"/>
    <lineage>
        <taxon>Eukaryota</taxon>
        <taxon>Metazoa</taxon>
        <taxon>Chordata</taxon>
        <taxon>Craniata</taxon>
        <taxon>Vertebrata</taxon>
        <taxon>Euteleostomi</taxon>
        <taxon>Amphibia</taxon>
        <taxon>Batrachia</taxon>
        <taxon>Caudata</taxon>
        <taxon>Salamandroidea</taxon>
        <taxon>Salamandridae</taxon>
        <taxon>Pleurodelinae</taxon>
        <taxon>Pleurodeles</taxon>
    </lineage>
</organism>
<name>A0AAV7MKU7_PLEWA</name>
<evidence type="ECO:0000313" key="3">
    <source>
        <dbReference type="Proteomes" id="UP001066276"/>
    </source>
</evidence>
<evidence type="ECO:0000256" key="1">
    <source>
        <dbReference type="SAM" id="MobiDB-lite"/>
    </source>
</evidence>
<feature type="compositionally biased region" description="Polar residues" evidence="1">
    <location>
        <begin position="1"/>
        <end position="11"/>
    </location>
</feature>
<accession>A0AAV7MKU7</accession>
<gene>
    <name evidence="2" type="ORF">NDU88_001812</name>
</gene>
<feature type="compositionally biased region" description="Polar residues" evidence="1">
    <location>
        <begin position="40"/>
        <end position="50"/>
    </location>
</feature>
<feature type="region of interest" description="Disordered" evidence="1">
    <location>
        <begin position="1"/>
        <end position="71"/>
    </location>
</feature>
<dbReference type="Proteomes" id="UP001066276">
    <property type="component" value="Chromosome 9"/>
</dbReference>